<keyword evidence="2" id="KW-1185">Reference proteome</keyword>
<dbReference type="Proteomes" id="UP001058553">
    <property type="component" value="Chromosome"/>
</dbReference>
<name>A0ABY5XE99_ERWPY</name>
<gene>
    <name evidence="1" type="ORF">NYP84_07540</name>
</gene>
<protein>
    <submittedName>
        <fullName evidence="1">Uncharacterized protein</fullName>
    </submittedName>
</protein>
<dbReference type="EMBL" id="CP103445">
    <property type="protein sequence ID" value="UWS35387.1"/>
    <property type="molecule type" value="Genomic_DNA"/>
</dbReference>
<organism evidence="1 2">
    <name type="scientific">Erwinia pyrifoliae</name>
    <dbReference type="NCBI Taxonomy" id="79967"/>
    <lineage>
        <taxon>Bacteria</taxon>
        <taxon>Pseudomonadati</taxon>
        <taxon>Pseudomonadota</taxon>
        <taxon>Gammaproteobacteria</taxon>
        <taxon>Enterobacterales</taxon>
        <taxon>Erwiniaceae</taxon>
        <taxon>Erwinia</taxon>
    </lineage>
</organism>
<dbReference type="GeneID" id="300401442"/>
<proteinExistence type="predicted"/>
<sequence length="23" mass="2849">MYSFRHQLSQQQRRSILFISPIL</sequence>
<reference evidence="1" key="1">
    <citation type="submission" date="2022-07" db="EMBL/GenBank/DDBJ databases">
        <title>Genetic diversity of Erwinia pyrifoliae.</title>
        <authorList>
            <person name="Park D.S."/>
            <person name="Ham H."/>
        </authorList>
    </citation>
    <scope>NUCLEOTIDE SEQUENCE</scope>
    <source>
        <strain evidence="1">CP201486</strain>
    </source>
</reference>
<dbReference type="RefSeq" id="WP_231839712.1">
    <property type="nucleotide sequence ID" value="NZ_CP023567.1"/>
</dbReference>
<evidence type="ECO:0000313" key="1">
    <source>
        <dbReference type="EMBL" id="UWS35387.1"/>
    </source>
</evidence>
<accession>A0ABY5XE99</accession>
<evidence type="ECO:0000313" key="2">
    <source>
        <dbReference type="Proteomes" id="UP001058553"/>
    </source>
</evidence>